<dbReference type="FunFam" id="3.40.50.720:FF:000084">
    <property type="entry name" value="Short-chain dehydrogenase reductase"/>
    <property type="match status" value="1"/>
</dbReference>
<evidence type="ECO:0008006" key="6">
    <source>
        <dbReference type="Google" id="ProtNLM"/>
    </source>
</evidence>
<sequence>MDINTLFSVKDKVVLVTGGAKGLGLMISQGFVANGARVYISSRDGPACAAAASELSRLGASTNSGGSAIALPADLSKASECARLAADLAARETKLHVLVNNSGATWGEAYEAYPDGAWDKLLTLNLQRVFTLTQALTPLLEAASETKDGTTVDPARVIHIGSIDGIRVPALPTFAYSASKAGLHQLARHLATELGPRGITSNTLACGPFPSKMMAATLRNFGETIKAANPLGRIGMPEDAAGACLFLASRAGAYVNGATLTLDGGVSLVSKM</sequence>
<dbReference type="PRINTS" id="PR00080">
    <property type="entry name" value="SDRFAMILY"/>
</dbReference>
<dbReference type="Gene3D" id="3.40.50.720">
    <property type="entry name" value="NAD(P)-binding Rossmann-like Domain"/>
    <property type="match status" value="1"/>
</dbReference>
<dbReference type="InterPro" id="IPR002347">
    <property type="entry name" value="SDR_fam"/>
</dbReference>
<organism evidence="4 5">
    <name type="scientific">Echria macrotheca</name>
    <dbReference type="NCBI Taxonomy" id="438768"/>
    <lineage>
        <taxon>Eukaryota</taxon>
        <taxon>Fungi</taxon>
        <taxon>Dikarya</taxon>
        <taxon>Ascomycota</taxon>
        <taxon>Pezizomycotina</taxon>
        <taxon>Sordariomycetes</taxon>
        <taxon>Sordariomycetidae</taxon>
        <taxon>Sordariales</taxon>
        <taxon>Schizotheciaceae</taxon>
        <taxon>Echria</taxon>
    </lineage>
</organism>
<evidence type="ECO:0000256" key="2">
    <source>
        <dbReference type="ARBA" id="ARBA00022857"/>
    </source>
</evidence>
<evidence type="ECO:0000256" key="3">
    <source>
        <dbReference type="ARBA" id="ARBA00023002"/>
    </source>
</evidence>
<dbReference type="PANTHER" id="PTHR43618:SF17">
    <property type="entry name" value="RHAMNOLIPIDS BIOSYNTHESIS 3-OXOACYL-[ACYL-CARRIER-PROTEIN] REDUCTASE"/>
    <property type="match status" value="1"/>
</dbReference>
<comment type="similarity">
    <text evidence="1">Belongs to the short-chain dehydrogenases/reductases (SDR) family.</text>
</comment>
<dbReference type="Proteomes" id="UP001239445">
    <property type="component" value="Unassembled WGS sequence"/>
</dbReference>
<evidence type="ECO:0000313" key="4">
    <source>
        <dbReference type="EMBL" id="KAK1750588.1"/>
    </source>
</evidence>
<dbReference type="InterPro" id="IPR052178">
    <property type="entry name" value="Sec_Metab_Biosynth_SDR"/>
</dbReference>
<keyword evidence="3" id="KW-0560">Oxidoreductase</keyword>
<dbReference type="SUPFAM" id="SSF51735">
    <property type="entry name" value="NAD(P)-binding Rossmann-fold domains"/>
    <property type="match status" value="1"/>
</dbReference>
<evidence type="ECO:0000256" key="1">
    <source>
        <dbReference type="ARBA" id="ARBA00006484"/>
    </source>
</evidence>
<name>A0AAJ0B561_9PEZI</name>
<dbReference type="PANTHER" id="PTHR43618">
    <property type="entry name" value="7-ALPHA-HYDROXYSTEROID DEHYDROGENASE"/>
    <property type="match status" value="1"/>
</dbReference>
<dbReference type="AlphaFoldDB" id="A0AAJ0B561"/>
<proteinExistence type="inferred from homology"/>
<dbReference type="InterPro" id="IPR036291">
    <property type="entry name" value="NAD(P)-bd_dom_sf"/>
</dbReference>
<gene>
    <name evidence="4" type="ORF">QBC47DRAFT_119681</name>
</gene>
<reference evidence="4" key="1">
    <citation type="submission" date="2023-06" db="EMBL/GenBank/DDBJ databases">
        <title>Genome-scale phylogeny and comparative genomics of the fungal order Sordariales.</title>
        <authorList>
            <consortium name="Lawrence Berkeley National Laboratory"/>
            <person name="Hensen N."/>
            <person name="Bonometti L."/>
            <person name="Westerberg I."/>
            <person name="Brannstrom I.O."/>
            <person name="Guillou S."/>
            <person name="Cros-Aarteil S."/>
            <person name="Calhoun S."/>
            <person name="Haridas S."/>
            <person name="Kuo A."/>
            <person name="Mondo S."/>
            <person name="Pangilinan J."/>
            <person name="Riley R."/>
            <person name="Labutti K."/>
            <person name="Andreopoulos B."/>
            <person name="Lipzen A."/>
            <person name="Chen C."/>
            <person name="Yanf M."/>
            <person name="Daum C."/>
            <person name="Ng V."/>
            <person name="Clum A."/>
            <person name="Steindorff A."/>
            <person name="Ohm R."/>
            <person name="Martin F."/>
            <person name="Silar P."/>
            <person name="Natvig D."/>
            <person name="Lalanne C."/>
            <person name="Gautier V."/>
            <person name="Ament-Velasquez S.L."/>
            <person name="Kruys A."/>
            <person name="Hutchinson M.I."/>
            <person name="Powell A.J."/>
            <person name="Barry K."/>
            <person name="Miller A.N."/>
            <person name="Grigoriev I.V."/>
            <person name="Debuchy R."/>
            <person name="Gladieux P."/>
            <person name="Thoren M.H."/>
            <person name="Johannesson H."/>
        </authorList>
    </citation>
    <scope>NUCLEOTIDE SEQUENCE</scope>
    <source>
        <strain evidence="4">PSN4</strain>
    </source>
</reference>
<comment type="caution">
    <text evidence="4">The sequence shown here is derived from an EMBL/GenBank/DDBJ whole genome shotgun (WGS) entry which is preliminary data.</text>
</comment>
<dbReference type="EMBL" id="MU839846">
    <property type="protein sequence ID" value="KAK1750588.1"/>
    <property type="molecule type" value="Genomic_DNA"/>
</dbReference>
<evidence type="ECO:0000313" key="5">
    <source>
        <dbReference type="Proteomes" id="UP001239445"/>
    </source>
</evidence>
<protein>
    <recommendedName>
        <fullName evidence="6">Rhamnolipids biosynthesis 3-oxoacyl-[acyl-carrier-protein] reductase</fullName>
    </recommendedName>
</protein>
<dbReference type="PRINTS" id="PR00081">
    <property type="entry name" value="GDHRDH"/>
</dbReference>
<dbReference type="GO" id="GO:0016491">
    <property type="term" value="F:oxidoreductase activity"/>
    <property type="evidence" value="ECO:0007669"/>
    <property type="project" value="UniProtKB-KW"/>
</dbReference>
<accession>A0AAJ0B561</accession>
<keyword evidence="2" id="KW-0521">NADP</keyword>
<keyword evidence="5" id="KW-1185">Reference proteome</keyword>
<dbReference type="InterPro" id="IPR020904">
    <property type="entry name" value="Sc_DH/Rdtase_CS"/>
</dbReference>
<dbReference type="PROSITE" id="PS00061">
    <property type="entry name" value="ADH_SHORT"/>
    <property type="match status" value="1"/>
</dbReference>
<dbReference type="Pfam" id="PF13561">
    <property type="entry name" value="adh_short_C2"/>
    <property type="match status" value="1"/>
</dbReference>